<evidence type="ECO:0000256" key="1">
    <source>
        <dbReference type="ARBA" id="ARBA00011900"/>
    </source>
</evidence>
<keyword evidence="4" id="KW-0949">S-adenosyl-L-methionine</keyword>
<evidence type="ECO:0000256" key="2">
    <source>
        <dbReference type="ARBA" id="ARBA00022603"/>
    </source>
</evidence>
<dbReference type="SUPFAM" id="SSF53335">
    <property type="entry name" value="S-adenosyl-L-methionine-dependent methyltransferases"/>
    <property type="match status" value="1"/>
</dbReference>
<feature type="non-terminal residue" evidence="7">
    <location>
        <position position="1"/>
    </location>
</feature>
<dbReference type="GO" id="GO:0006304">
    <property type="term" value="P:DNA modification"/>
    <property type="evidence" value="ECO:0007669"/>
    <property type="project" value="InterPro"/>
</dbReference>
<reference evidence="7" key="1">
    <citation type="journal article" date="2014" name="Front. Microbiol.">
        <title>High frequency of phylogenetically diverse reductive dehalogenase-homologous genes in deep subseafloor sedimentary metagenomes.</title>
        <authorList>
            <person name="Kawai M."/>
            <person name="Futagami T."/>
            <person name="Toyoda A."/>
            <person name="Takaki Y."/>
            <person name="Nishi S."/>
            <person name="Hori S."/>
            <person name="Arai W."/>
            <person name="Tsubouchi T."/>
            <person name="Morono Y."/>
            <person name="Uchiyama I."/>
            <person name="Ito T."/>
            <person name="Fujiyama A."/>
            <person name="Inagaki F."/>
            <person name="Takami H."/>
        </authorList>
    </citation>
    <scope>NUCLEOTIDE SEQUENCE</scope>
    <source>
        <strain evidence="7">Expedition CK06-06</strain>
    </source>
</reference>
<feature type="domain" description="Type II methyltransferase M.TaqI-like" evidence="6">
    <location>
        <begin position="114"/>
        <end position="191"/>
    </location>
</feature>
<dbReference type="Pfam" id="PF07669">
    <property type="entry name" value="Eco57I"/>
    <property type="match status" value="1"/>
</dbReference>
<evidence type="ECO:0000256" key="4">
    <source>
        <dbReference type="ARBA" id="ARBA00022691"/>
    </source>
</evidence>
<dbReference type="InterPro" id="IPR029063">
    <property type="entry name" value="SAM-dependent_MTases_sf"/>
</dbReference>
<sequence length="246" mass="28697">NTNIDRDDIEKYIQLGDFAIDILIREQYQTSKYGKTFDIDENLTLPESIKENFYEIDRLLSTIKIVDPAVGSGAFPVGMMNEIVKARTALTPFFKEDEQNERTSYELKIQTIENCLYGVDIDSSAVDIAQLRCWLSLIVDELNMEHIRPLPNLDHKFMCGHSLLEEFEGNKLFDEKLLIQFPKDNFLLNHIEKQKKELYEELHKIHTGQKPNNGRIKEIQRELRLANNLTLWVLQATNSIFLKNYS</sequence>
<protein>
    <recommendedName>
        <fullName evidence="1">site-specific DNA-methyltransferase (adenine-specific)</fullName>
        <ecNumber evidence="1">2.1.1.72</ecNumber>
    </recommendedName>
</protein>
<evidence type="ECO:0000256" key="3">
    <source>
        <dbReference type="ARBA" id="ARBA00022679"/>
    </source>
</evidence>
<accession>X0S5I6</accession>
<dbReference type="GO" id="GO:0032259">
    <property type="term" value="P:methylation"/>
    <property type="evidence" value="ECO:0007669"/>
    <property type="project" value="UniProtKB-KW"/>
</dbReference>
<dbReference type="AlphaFoldDB" id="X0S5I6"/>
<dbReference type="PANTHER" id="PTHR33841">
    <property type="entry name" value="DNA METHYLTRANSFERASE YEEA-RELATED"/>
    <property type="match status" value="1"/>
</dbReference>
<dbReference type="EMBL" id="BARS01000373">
    <property type="protein sequence ID" value="GAF76338.1"/>
    <property type="molecule type" value="Genomic_DNA"/>
</dbReference>
<dbReference type="InterPro" id="IPR011639">
    <property type="entry name" value="MethylTrfase_TaqI-like_dom"/>
</dbReference>
<keyword evidence="3" id="KW-0808">Transferase</keyword>
<dbReference type="PANTHER" id="PTHR33841:SF1">
    <property type="entry name" value="DNA METHYLTRANSFERASE A"/>
    <property type="match status" value="1"/>
</dbReference>
<gene>
    <name evidence="7" type="ORF">S01H1_00946</name>
</gene>
<comment type="caution">
    <text evidence="7">The sequence shown here is derived from an EMBL/GenBank/DDBJ whole genome shotgun (WGS) entry which is preliminary data.</text>
</comment>
<evidence type="ECO:0000256" key="5">
    <source>
        <dbReference type="ARBA" id="ARBA00047942"/>
    </source>
</evidence>
<proteinExistence type="predicted"/>
<evidence type="ECO:0000259" key="6">
    <source>
        <dbReference type="Pfam" id="PF07669"/>
    </source>
</evidence>
<organism evidence="7">
    <name type="scientific">marine sediment metagenome</name>
    <dbReference type="NCBI Taxonomy" id="412755"/>
    <lineage>
        <taxon>unclassified sequences</taxon>
        <taxon>metagenomes</taxon>
        <taxon>ecological metagenomes</taxon>
    </lineage>
</organism>
<dbReference type="Gene3D" id="3.40.50.150">
    <property type="entry name" value="Vaccinia Virus protein VP39"/>
    <property type="match status" value="1"/>
</dbReference>
<dbReference type="InterPro" id="IPR050953">
    <property type="entry name" value="N4_N6_ade-DNA_methylase"/>
</dbReference>
<name>X0S5I6_9ZZZZ</name>
<dbReference type="EC" id="2.1.1.72" evidence="1"/>
<evidence type="ECO:0000313" key="7">
    <source>
        <dbReference type="EMBL" id="GAF76338.1"/>
    </source>
</evidence>
<comment type="catalytic activity">
    <reaction evidence="5">
        <text>a 2'-deoxyadenosine in DNA + S-adenosyl-L-methionine = an N(6)-methyl-2'-deoxyadenosine in DNA + S-adenosyl-L-homocysteine + H(+)</text>
        <dbReference type="Rhea" id="RHEA:15197"/>
        <dbReference type="Rhea" id="RHEA-COMP:12418"/>
        <dbReference type="Rhea" id="RHEA-COMP:12419"/>
        <dbReference type="ChEBI" id="CHEBI:15378"/>
        <dbReference type="ChEBI" id="CHEBI:57856"/>
        <dbReference type="ChEBI" id="CHEBI:59789"/>
        <dbReference type="ChEBI" id="CHEBI:90615"/>
        <dbReference type="ChEBI" id="CHEBI:90616"/>
        <dbReference type="EC" id="2.1.1.72"/>
    </reaction>
</comment>
<dbReference type="GO" id="GO:0009007">
    <property type="term" value="F:site-specific DNA-methyltransferase (adenine-specific) activity"/>
    <property type="evidence" value="ECO:0007669"/>
    <property type="project" value="UniProtKB-EC"/>
</dbReference>
<keyword evidence="2" id="KW-0489">Methyltransferase</keyword>